<dbReference type="Proteomes" id="UP000240493">
    <property type="component" value="Unassembled WGS sequence"/>
</dbReference>
<dbReference type="AlphaFoldDB" id="A0A2T3YVU3"/>
<sequence length="109" mass="12206">MRSARPLSVCPVGSVQFVFTVILIMVLARYCSDPLLLIYDSLFSPTSVQTIDIHHGQIGISAFQSLFSFPLWLFLSFLFLCNFLIFSPSLSSSILHFLLFISPTAGRDK</sequence>
<evidence type="ECO:0000256" key="1">
    <source>
        <dbReference type="SAM" id="Phobius"/>
    </source>
</evidence>
<dbReference type="EMBL" id="KZ679269">
    <property type="protein sequence ID" value="PTB36691.1"/>
    <property type="molecule type" value="Genomic_DNA"/>
</dbReference>
<keyword evidence="1" id="KW-1133">Transmembrane helix</keyword>
<keyword evidence="1" id="KW-0812">Transmembrane</keyword>
<name>A0A2T3YVU3_TRIA4</name>
<proteinExistence type="predicted"/>
<keyword evidence="1" id="KW-0472">Membrane</keyword>
<keyword evidence="3" id="KW-1185">Reference proteome</keyword>
<protein>
    <submittedName>
        <fullName evidence="2">Uncharacterized protein</fullName>
    </submittedName>
</protein>
<organism evidence="2 3">
    <name type="scientific">Trichoderma asperellum (strain ATCC 204424 / CBS 433.97 / NBRC 101777)</name>
    <dbReference type="NCBI Taxonomy" id="1042311"/>
    <lineage>
        <taxon>Eukaryota</taxon>
        <taxon>Fungi</taxon>
        <taxon>Dikarya</taxon>
        <taxon>Ascomycota</taxon>
        <taxon>Pezizomycotina</taxon>
        <taxon>Sordariomycetes</taxon>
        <taxon>Hypocreomycetidae</taxon>
        <taxon>Hypocreales</taxon>
        <taxon>Hypocreaceae</taxon>
        <taxon>Trichoderma</taxon>
    </lineage>
</organism>
<evidence type="ECO:0000313" key="2">
    <source>
        <dbReference type="EMBL" id="PTB36691.1"/>
    </source>
</evidence>
<gene>
    <name evidence="2" type="ORF">M441DRAFT_267880</name>
</gene>
<feature type="transmembrane region" description="Helical" evidence="1">
    <location>
        <begin position="71"/>
        <end position="101"/>
    </location>
</feature>
<evidence type="ECO:0000313" key="3">
    <source>
        <dbReference type="Proteomes" id="UP000240493"/>
    </source>
</evidence>
<accession>A0A2T3YVU3</accession>
<feature type="transmembrane region" description="Helical" evidence="1">
    <location>
        <begin position="7"/>
        <end position="28"/>
    </location>
</feature>
<reference evidence="2 3" key="1">
    <citation type="submission" date="2016-07" db="EMBL/GenBank/DDBJ databases">
        <title>Multiple horizontal gene transfer events from other fungi enriched the ability of initially mycotrophic Trichoderma (Ascomycota) to feed on dead plant biomass.</title>
        <authorList>
            <consortium name="DOE Joint Genome Institute"/>
            <person name="Aerts A."/>
            <person name="Atanasova L."/>
            <person name="Chenthamara K."/>
            <person name="Zhang J."/>
            <person name="Grujic M."/>
            <person name="Henrissat B."/>
            <person name="Kuo A."/>
            <person name="Salamov A."/>
            <person name="Lipzen A."/>
            <person name="Labutti K."/>
            <person name="Barry K."/>
            <person name="Miao Y."/>
            <person name="Rahimi M.J."/>
            <person name="Shen Q."/>
            <person name="Grigoriev I.V."/>
            <person name="Kubicek C.P."/>
            <person name="Druzhinina I.S."/>
        </authorList>
    </citation>
    <scope>NUCLEOTIDE SEQUENCE [LARGE SCALE GENOMIC DNA]</scope>
    <source>
        <strain evidence="2 3">CBS 433.97</strain>
    </source>
</reference>